<dbReference type="Gene3D" id="3.60.21.10">
    <property type="match status" value="1"/>
</dbReference>
<accession>A0A6C0AJD6</accession>
<dbReference type="SUPFAM" id="SSF56300">
    <property type="entry name" value="Metallo-dependent phosphatases"/>
    <property type="match status" value="1"/>
</dbReference>
<evidence type="ECO:0008006" key="2">
    <source>
        <dbReference type="Google" id="ProtNLM"/>
    </source>
</evidence>
<dbReference type="AlphaFoldDB" id="A0A6C0AJD6"/>
<name>A0A6C0AJD6_9ZZZZ</name>
<proteinExistence type="predicted"/>
<dbReference type="PANTHER" id="PTHR37844:SF1">
    <property type="entry name" value="CALCINEURIN-LIKE PHOSPHOESTERASE DOMAIN-CONTAINING PROTEIN"/>
    <property type="match status" value="1"/>
</dbReference>
<sequence length="300" mass="34472">MEFQVVGDVHFSPYFESKVDFSDVINPTKRLLLTTGDIIQPYSQTAYNFYMYCAKNWERTYVMMGNQEHESTNNVFHYSMDEMVILMNNLIDRINHDIGSKKLIFIQNTFFDISEESVRIVGLTLWADGAIRNQLRSTTLTDSMVQTISFDDKTFRAQIMSGNGNGASGMMGPLLVSSWLPFEYHKNTEKAYSTLSYEDLTVLQNREMNFLRDMCQEASALGYKVIVCSHYVPTESIRKESPIISVENDFPISFFCKNVEHMIRSPIAAWVCGHVHLEQTVYVNDIPVYVNSTGFTHTQK</sequence>
<dbReference type="InterPro" id="IPR029052">
    <property type="entry name" value="Metallo-depent_PP-like"/>
</dbReference>
<evidence type="ECO:0000313" key="1">
    <source>
        <dbReference type="EMBL" id="QHS79914.1"/>
    </source>
</evidence>
<dbReference type="EMBL" id="MN740664">
    <property type="protein sequence ID" value="QHS79914.1"/>
    <property type="molecule type" value="Genomic_DNA"/>
</dbReference>
<dbReference type="PANTHER" id="PTHR37844">
    <property type="entry name" value="SER/THR PROTEIN PHOSPHATASE SUPERFAMILY (AFU_ORTHOLOGUE AFUA_1G14840)"/>
    <property type="match status" value="1"/>
</dbReference>
<reference evidence="1" key="1">
    <citation type="journal article" date="2020" name="Nature">
        <title>Giant virus diversity and host interactions through global metagenomics.</title>
        <authorList>
            <person name="Schulz F."/>
            <person name="Roux S."/>
            <person name="Paez-Espino D."/>
            <person name="Jungbluth S."/>
            <person name="Walsh D.A."/>
            <person name="Denef V.J."/>
            <person name="McMahon K.D."/>
            <person name="Konstantinidis K.T."/>
            <person name="Eloe-Fadrosh E.A."/>
            <person name="Kyrpides N.C."/>
            <person name="Woyke T."/>
        </authorList>
    </citation>
    <scope>NUCLEOTIDE SEQUENCE</scope>
    <source>
        <strain evidence="1">GVMAG-S-1035375-24</strain>
    </source>
</reference>
<organism evidence="1">
    <name type="scientific">viral metagenome</name>
    <dbReference type="NCBI Taxonomy" id="1070528"/>
    <lineage>
        <taxon>unclassified sequences</taxon>
        <taxon>metagenomes</taxon>
        <taxon>organismal metagenomes</taxon>
    </lineage>
</organism>
<protein>
    <recommendedName>
        <fullName evidence="2">Calcineurin-like phosphoesterase domain-containing protein</fullName>
    </recommendedName>
</protein>